<dbReference type="Proteomes" id="UP001491349">
    <property type="component" value="Unassembled WGS sequence"/>
</dbReference>
<sequence>MKAKILPFTLFLIFFISCQKQTDSKAVTQDSIAKVDSLNNIAAHNAKNSLDYIGTYKGILPCADCEGLETVICINENNTYNIKTQYQGKGDKVFEQKGTFSWNKEGNAIVLEDVKNGPNQYFVGENTLTQLDMSGKKITGDLAATYVLAKQPETNATIETTEKDKSTVDLNNRIESQTVIKKVNPAIGKVTLAETKWKLITLNGKVVEHKGKKDYFLKLNSKDGRFSAYAGCNSMMGSYVMPSAFGLSFSNVAMTRMACPNMDLETRFSKALEETDRYTIKDNILKLQKGKIAILATFEPTK</sequence>
<accession>A0ABU9E0H4</accession>
<dbReference type="RefSeq" id="WP_187660608.1">
    <property type="nucleotide sequence ID" value="NZ_JACTAB010000005.1"/>
</dbReference>
<dbReference type="InterPro" id="IPR007298">
    <property type="entry name" value="Cu-R_lipoprotein_NlpE"/>
</dbReference>
<evidence type="ECO:0000313" key="2">
    <source>
        <dbReference type="EMBL" id="MEK8180135.1"/>
    </source>
</evidence>
<gene>
    <name evidence="2" type="ORF">WMW71_07255</name>
</gene>
<evidence type="ECO:0000259" key="1">
    <source>
        <dbReference type="Pfam" id="PF03724"/>
    </source>
</evidence>
<dbReference type="Pfam" id="PF04170">
    <property type="entry name" value="NlpE"/>
    <property type="match status" value="1"/>
</dbReference>
<reference evidence="2 3" key="1">
    <citation type="submission" date="2024-04" db="EMBL/GenBank/DDBJ databases">
        <title>draft genome sequnece of Flavobacterium buctense JCM 30750.</title>
        <authorList>
            <person name="Kim D.-U."/>
        </authorList>
    </citation>
    <scope>NUCLEOTIDE SEQUENCE [LARGE SCALE GENOMIC DNA]</scope>
    <source>
        <strain evidence="2 3">JCM 30750</strain>
    </source>
</reference>
<dbReference type="InterPro" id="IPR005184">
    <property type="entry name" value="DUF306_Meta_HslJ"/>
</dbReference>
<keyword evidence="3" id="KW-1185">Reference proteome</keyword>
<dbReference type="PROSITE" id="PS51257">
    <property type="entry name" value="PROKAR_LIPOPROTEIN"/>
    <property type="match status" value="1"/>
</dbReference>
<dbReference type="Gene3D" id="2.40.128.640">
    <property type="match status" value="1"/>
</dbReference>
<dbReference type="EMBL" id="JBBPCB010000004">
    <property type="protein sequence ID" value="MEK8180135.1"/>
    <property type="molecule type" value="Genomic_DNA"/>
</dbReference>
<organism evidence="2 3">
    <name type="scientific">Flavobacterium buctense</name>
    <dbReference type="NCBI Taxonomy" id="1648146"/>
    <lineage>
        <taxon>Bacteria</taxon>
        <taxon>Pseudomonadati</taxon>
        <taxon>Bacteroidota</taxon>
        <taxon>Flavobacteriia</taxon>
        <taxon>Flavobacteriales</taxon>
        <taxon>Flavobacteriaceae</taxon>
        <taxon>Flavobacterium</taxon>
    </lineage>
</organism>
<dbReference type="InterPro" id="IPR053147">
    <property type="entry name" value="Hsp_HslJ-like"/>
</dbReference>
<dbReference type="PANTHER" id="PTHR35535">
    <property type="entry name" value="HEAT SHOCK PROTEIN HSLJ"/>
    <property type="match status" value="1"/>
</dbReference>
<dbReference type="Pfam" id="PF03724">
    <property type="entry name" value="META"/>
    <property type="match status" value="1"/>
</dbReference>
<protein>
    <submittedName>
        <fullName evidence="2">Copper resistance protein NlpE N-terminal domain-containing protein</fullName>
    </submittedName>
</protein>
<feature type="domain" description="DUF306" evidence="1">
    <location>
        <begin position="191"/>
        <end position="298"/>
    </location>
</feature>
<dbReference type="Gene3D" id="2.40.128.270">
    <property type="match status" value="1"/>
</dbReference>
<name>A0ABU9E0H4_9FLAO</name>
<dbReference type="InterPro" id="IPR038670">
    <property type="entry name" value="HslJ-like_sf"/>
</dbReference>
<dbReference type="PANTHER" id="PTHR35535:SF1">
    <property type="entry name" value="HEAT SHOCK PROTEIN HSLJ"/>
    <property type="match status" value="1"/>
</dbReference>
<proteinExistence type="predicted"/>
<comment type="caution">
    <text evidence="2">The sequence shown here is derived from an EMBL/GenBank/DDBJ whole genome shotgun (WGS) entry which is preliminary data.</text>
</comment>
<evidence type="ECO:0000313" key="3">
    <source>
        <dbReference type="Proteomes" id="UP001491349"/>
    </source>
</evidence>